<dbReference type="RefSeq" id="WP_307259882.1">
    <property type="nucleotide sequence ID" value="NZ_JAUSVL010000001.1"/>
</dbReference>
<dbReference type="Pfam" id="PF02424">
    <property type="entry name" value="ApbE"/>
    <property type="match status" value="1"/>
</dbReference>
<feature type="binding site" evidence="11">
    <location>
        <position position="309"/>
    </location>
    <ligand>
        <name>Mg(2+)</name>
        <dbReference type="ChEBI" id="CHEBI:18420"/>
    </ligand>
</feature>
<accession>A0AAE4AN46</accession>
<evidence type="ECO:0000256" key="1">
    <source>
        <dbReference type="ARBA" id="ARBA00011955"/>
    </source>
</evidence>
<dbReference type="InterPro" id="IPR003374">
    <property type="entry name" value="ApbE-like_sf"/>
</dbReference>
<sequence>MPITTTTTHRQRLLALLTSSLFLAVIALFILRQDRAAAPPASASPRQMDFAVFNTLCRLSVWSLPPAQSETLFAELNRQLRLLHDCINAYAPDSELSALNRNAAIAPVTCSPMLWDVLMSAREAWQVSDGAFDVTIGPLMQLWGFHEKQQAAPSQNEIQATCQKVGLDKVHFDEQQRSVFFSVPGMRIDFGGIAKGYALDLATKILAQHDANIFLLDLGGNIACSATPPPGRDAFTIGIRNPLAENALLGTMPLRGRFVATSGNYERYRVIDGKRVGHIMDPRSGQPSTYLDGVSVVTTSGLLSDVFSTAAFIGNQVLAKALCERFPGTGFIFVTQDSQDQPLVEYIGDLPPLKRQNGPSVVD</sequence>
<evidence type="ECO:0000256" key="2">
    <source>
        <dbReference type="ARBA" id="ARBA00016337"/>
    </source>
</evidence>
<name>A0AAE4AN46_9BACT</name>
<dbReference type="PIRSF" id="PIRSF006268">
    <property type="entry name" value="ApbE"/>
    <property type="match status" value="1"/>
</dbReference>
<keyword evidence="5 10" id="KW-0479">Metal-binding</keyword>
<feature type="binding site" evidence="11">
    <location>
        <position position="192"/>
    </location>
    <ligand>
        <name>Mg(2+)</name>
        <dbReference type="ChEBI" id="CHEBI:18420"/>
    </ligand>
</feature>
<dbReference type="EMBL" id="JAUSVL010000001">
    <property type="protein sequence ID" value="MDQ0288553.1"/>
    <property type="molecule type" value="Genomic_DNA"/>
</dbReference>
<dbReference type="Proteomes" id="UP001238163">
    <property type="component" value="Unassembled WGS sequence"/>
</dbReference>
<evidence type="ECO:0000256" key="9">
    <source>
        <dbReference type="ARBA" id="ARBA00048540"/>
    </source>
</evidence>
<proteinExistence type="inferred from homology"/>
<comment type="cofactor">
    <cofactor evidence="11">
        <name>Mg(2+)</name>
        <dbReference type="ChEBI" id="CHEBI:18420"/>
    </cofactor>
    <cofactor evidence="11">
        <name>Mn(2+)</name>
        <dbReference type="ChEBI" id="CHEBI:29035"/>
    </cofactor>
    <text evidence="11">Magnesium. Can also use manganese.</text>
</comment>
<reference evidence="12" key="1">
    <citation type="submission" date="2023-07" db="EMBL/GenBank/DDBJ databases">
        <title>Genomic Encyclopedia of Type Strains, Phase IV (KMG-IV): sequencing the most valuable type-strain genomes for metagenomic binning, comparative biology and taxonomic classification.</title>
        <authorList>
            <person name="Goeker M."/>
        </authorList>
    </citation>
    <scope>NUCLEOTIDE SEQUENCE</scope>
    <source>
        <strain evidence="12">DSM 24202</strain>
    </source>
</reference>
<dbReference type="SUPFAM" id="SSF143631">
    <property type="entry name" value="ApbE-like"/>
    <property type="match status" value="1"/>
</dbReference>
<evidence type="ECO:0000313" key="12">
    <source>
        <dbReference type="EMBL" id="MDQ0288553.1"/>
    </source>
</evidence>
<comment type="catalytic activity">
    <reaction evidence="9 10">
        <text>L-threonyl-[protein] + FAD = FMN-L-threonyl-[protein] + AMP + H(+)</text>
        <dbReference type="Rhea" id="RHEA:36847"/>
        <dbReference type="Rhea" id="RHEA-COMP:11060"/>
        <dbReference type="Rhea" id="RHEA-COMP:11061"/>
        <dbReference type="ChEBI" id="CHEBI:15378"/>
        <dbReference type="ChEBI" id="CHEBI:30013"/>
        <dbReference type="ChEBI" id="CHEBI:57692"/>
        <dbReference type="ChEBI" id="CHEBI:74257"/>
        <dbReference type="ChEBI" id="CHEBI:456215"/>
        <dbReference type="EC" id="2.7.1.180"/>
    </reaction>
</comment>
<keyword evidence="7 10" id="KW-0460">Magnesium</keyword>
<evidence type="ECO:0000256" key="5">
    <source>
        <dbReference type="ARBA" id="ARBA00022723"/>
    </source>
</evidence>
<keyword evidence="6 10" id="KW-0274">FAD</keyword>
<evidence type="ECO:0000256" key="7">
    <source>
        <dbReference type="ARBA" id="ARBA00022842"/>
    </source>
</evidence>
<evidence type="ECO:0000256" key="3">
    <source>
        <dbReference type="ARBA" id="ARBA00022630"/>
    </source>
</evidence>
<evidence type="ECO:0000256" key="4">
    <source>
        <dbReference type="ARBA" id="ARBA00022679"/>
    </source>
</evidence>
<comment type="similarity">
    <text evidence="10">Belongs to the ApbE family.</text>
</comment>
<dbReference type="GO" id="GO:0046872">
    <property type="term" value="F:metal ion binding"/>
    <property type="evidence" value="ECO:0007669"/>
    <property type="project" value="UniProtKB-UniRule"/>
</dbReference>
<organism evidence="12 13">
    <name type="scientific">Oligosphaera ethanolica</name>
    <dbReference type="NCBI Taxonomy" id="760260"/>
    <lineage>
        <taxon>Bacteria</taxon>
        <taxon>Pseudomonadati</taxon>
        <taxon>Lentisphaerota</taxon>
        <taxon>Oligosphaeria</taxon>
        <taxon>Oligosphaerales</taxon>
        <taxon>Oligosphaeraceae</taxon>
        <taxon>Oligosphaera</taxon>
    </lineage>
</organism>
<evidence type="ECO:0000256" key="6">
    <source>
        <dbReference type="ARBA" id="ARBA00022827"/>
    </source>
</evidence>
<evidence type="ECO:0000256" key="10">
    <source>
        <dbReference type="PIRNR" id="PIRNR006268"/>
    </source>
</evidence>
<dbReference type="EC" id="2.7.1.180" evidence="1 10"/>
<dbReference type="PANTHER" id="PTHR30040:SF2">
    <property type="entry name" value="FAD:PROTEIN FMN TRANSFERASE"/>
    <property type="match status" value="1"/>
</dbReference>
<evidence type="ECO:0000256" key="8">
    <source>
        <dbReference type="ARBA" id="ARBA00031306"/>
    </source>
</evidence>
<keyword evidence="12" id="KW-0449">Lipoprotein</keyword>
<dbReference type="Gene3D" id="3.10.520.10">
    <property type="entry name" value="ApbE-like domains"/>
    <property type="match status" value="1"/>
</dbReference>
<gene>
    <name evidence="12" type="ORF">J3R75_000660</name>
</gene>
<comment type="caution">
    <text evidence="12">The sequence shown here is derived from an EMBL/GenBank/DDBJ whole genome shotgun (WGS) entry which is preliminary data.</text>
</comment>
<keyword evidence="3 10" id="KW-0285">Flavoprotein</keyword>
<evidence type="ECO:0000313" key="13">
    <source>
        <dbReference type="Proteomes" id="UP001238163"/>
    </source>
</evidence>
<evidence type="ECO:0000256" key="11">
    <source>
        <dbReference type="PIRSR" id="PIRSR006268-2"/>
    </source>
</evidence>
<dbReference type="InterPro" id="IPR024932">
    <property type="entry name" value="ApbE"/>
</dbReference>
<dbReference type="PANTHER" id="PTHR30040">
    <property type="entry name" value="THIAMINE BIOSYNTHESIS LIPOPROTEIN APBE"/>
    <property type="match status" value="1"/>
</dbReference>
<dbReference type="GO" id="GO:0016740">
    <property type="term" value="F:transferase activity"/>
    <property type="evidence" value="ECO:0007669"/>
    <property type="project" value="UniProtKB-UniRule"/>
</dbReference>
<feature type="binding site" evidence="11">
    <location>
        <position position="305"/>
    </location>
    <ligand>
        <name>Mg(2+)</name>
        <dbReference type="ChEBI" id="CHEBI:18420"/>
    </ligand>
</feature>
<keyword evidence="13" id="KW-1185">Reference proteome</keyword>
<dbReference type="AlphaFoldDB" id="A0AAE4AN46"/>
<protein>
    <recommendedName>
        <fullName evidence="2 10">FAD:protein FMN transferase</fullName>
        <ecNumber evidence="1 10">2.7.1.180</ecNumber>
    </recommendedName>
    <alternativeName>
        <fullName evidence="8 10">Flavin transferase</fullName>
    </alternativeName>
</protein>
<keyword evidence="4 10" id="KW-0808">Transferase</keyword>